<evidence type="ECO:0000256" key="9">
    <source>
        <dbReference type="RuleBase" id="RU004169"/>
    </source>
</evidence>
<dbReference type="HAMAP" id="MF_00218">
    <property type="entry name" value="URO_D"/>
    <property type="match status" value="1"/>
</dbReference>
<dbReference type="STRING" id="112413.SAMN05421854_105370"/>
<gene>
    <name evidence="7" type="primary">hemE</name>
    <name evidence="13" type="ORF">SAMN05421854_105370</name>
</gene>
<evidence type="ECO:0000256" key="5">
    <source>
        <dbReference type="ARBA" id="ARBA00023239"/>
    </source>
</evidence>
<evidence type="ECO:0000259" key="12">
    <source>
        <dbReference type="PROSITE" id="PS00907"/>
    </source>
</evidence>
<reference evidence="13 14" key="1">
    <citation type="submission" date="2016-10" db="EMBL/GenBank/DDBJ databases">
        <authorList>
            <person name="de Groot N.N."/>
        </authorList>
    </citation>
    <scope>NUCLEOTIDE SEQUENCE [LARGE SCALE GENOMIC DNA]</scope>
    <source>
        <strain evidence="13 14">DSM 44637</strain>
    </source>
</reference>
<evidence type="ECO:0000313" key="13">
    <source>
        <dbReference type="EMBL" id="SFP47139.1"/>
    </source>
</evidence>
<dbReference type="PANTHER" id="PTHR21091">
    <property type="entry name" value="METHYLTETRAHYDROFOLATE:HOMOCYSTEINE METHYLTRANSFERASE RELATED"/>
    <property type="match status" value="1"/>
</dbReference>
<dbReference type="Pfam" id="PF01208">
    <property type="entry name" value="URO-D"/>
    <property type="match status" value="1"/>
</dbReference>
<evidence type="ECO:0000256" key="6">
    <source>
        <dbReference type="ARBA" id="ARBA00023244"/>
    </source>
</evidence>
<evidence type="ECO:0000256" key="7">
    <source>
        <dbReference type="HAMAP-Rule" id="MF_00218"/>
    </source>
</evidence>
<dbReference type="Proteomes" id="UP000199137">
    <property type="component" value="Unassembled WGS sequence"/>
</dbReference>
<dbReference type="GO" id="GO:0004853">
    <property type="term" value="F:uroporphyrinogen decarboxylase activity"/>
    <property type="evidence" value="ECO:0007669"/>
    <property type="project" value="UniProtKB-UniRule"/>
</dbReference>
<organism evidence="13 14">
    <name type="scientific">Amycolatopsis rubida</name>
    <dbReference type="NCBI Taxonomy" id="112413"/>
    <lineage>
        <taxon>Bacteria</taxon>
        <taxon>Bacillati</taxon>
        <taxon>Actinomycetota</taxon>
        <taxon>Actinomycetes</taxon>
        <taxon>Pseudonocardiales</taxon>
        <taxon>Pseudonocardiaceae</taxon>
        <taxon>Amycolatopsis</taxon>
    </lineage>
</organism>
<feature type="binding site" evidence="7">
    <location>
        <position position="378"/>
    </location>
    <ligand>
        <name>substrate</name>
    </ligand>
</feature>
<name>A0A1I5QLK3_9PSEU</name>
<dbReference type="InterPro" id="IPR000257">
    <property type="entry name" value="Uroporphyrinogen_deCOase"/>
</dbReference>
<feature type="binding site" evidence="7">
    <location>
        <begin position="85"/>
        <end position="89"/>
    </location>
    <ligand>
        <name>substrate</name>
    </ligand>
</feature>
<feature type="region of interest" description="Disordered" evidence="10">
    <location>
        <begin position="1"/>
        <end position="57"/>
    </location>
</feature>
<comment type="function">
    <text evidence="7">Catalyzes the decarboxylation of four acetate groups of uroporphyrinogen-III to yield coproporphyrinogen-III.</text>
</comment>
<feature type="site" description="Transition state stabilizer" evidence="7">
    <location>
        <position position="134"/>
    </location>
</feature>
<evidence type="ECO:0000256" key="4">
    <source>
        <dbReference type="ARBA" id="ARBA00022793"/>
    </source>
</evidence>
<dbReference type="PROSITE" id="PS00906">
    <property type="entry name" value="UROD_1"/>
    <property type="match status" value="1"/>
</dbReference>
<dbReference type="NCBIfam" id="TIGR01464">
    <property type="entry name" value="hemE"/>
    <property type="match status" value="1"/>
</dbReference>
<comment type="subcellular location">
    <subcellularLocation>
        <location evidence="7">Cytoplasm</location>
    </subcellularLocation>
</comment>
<dbReference type="SUPFAM" id="SSF51726">
    <property type="entry name" value="UROD/MetE-like"/>
    <property type="match status" value="1"/>
</dbReference>
<evidence type="ECO:0000259" key="11">
    <source>
        <dbReference type="PROSITE" id="PS00906"/>
    </source>
</evidence>
<protein>
    <recommendedName>
        <fullName evidence="3 7">Uroporphyrinogen decarboxylase</fullName>
        <shortName evidence="7">UPD</shortName>
        <shortName evidence="7">URO-D</shortName>
        <ecNumber evidence="3 7">4.1.1.37</ecNumber>
    </recommendedName>
</protein>
<evidence type="ECO:0000256" key="1">
    <source>
        <dbReference type="ARBA" id="ARBA00004804"/>
    </source>
</evidence>
<feature type="domain" description="Uroporphyrinogen decarboxylase (URO-D)" evidence="11">
    <location>
        <begin position="80"/>
        <end position="89"/>
    </location>
</feature>
<comment type="subunit">
    <text evidence="7">Homodimer.</text>
</comment>
<keyword evidence="5 7" id="KW-0456">Lyase</keyword>
<dbReference type="InterPro" id="IPR038071">
    <property type="entry name" value="UROD/MetE-like_sf"/>
</dbReference>
<dbReference type="PANTHER" id="PTHR21091:SF169">
    <property type="entry name" value="UROPORPHYRINOGEN DECARBOXYLASE"/>
    <property type="match status" value="1"/>
</dbReference>
<dbReference type="AlphaFoldDB" id="A0A1I5QLK3"/>
<sequence>MPHCDQAEVTESEASRAHATRRNPILARGGPGLSGPRGTMGFVPQVSSAPVGAPPVSPRRALPGSAFLAAARGERSAHVPVWFMRQAGRSLPEYRALREGVPMLDACFDPEMLAEITMQPVRRLGVDAAILFSDIVVPLKAAGVDIDIVPGTGPVVASPVRDADAVRALPKLEPEQVGKVAEGVRLLVERLGETPLIGFAGAPFTLASYLIEGGPSRNHEHTKALMHSRPEVWHDLAARLADIAATFLRAQLDAGVDAVQLFDSWAGALSERDYREFVLPHSTRVLAVAGEYGVPRIHFGVGTGELLGAMREAGADVVGVDWRIPLDVAVHRLGGKVPVQGNLDPALLSASWPVLEAEVRRIVEEGRAARGHVFNLGHGVLPGVDPEVLKRVVDLVHSL</sequence>
<evidence type="ECO:0000313" key="14">
    <source>
        <dbReference type="Proteomes" id="UP000199137"/>
    </source>
</evidence>
<comment type="similarity">
    <text evidence="2 7 9">Belongs to the uroporphyrinogen decarboxylase family.</text>
</comment>
<dbReference type="UniPathway" id="UPA00251">
    <property type="reaction ID" value="UER00321"/>
</dbReference>
<dbReference type="InterPro" id="IPR006361">
    <property type="entry name" value="Uroporphyrinogen_deCO2ase_HemE"/>
</dbReference>
<feature type="domain" description="Uroporphyrinogen decarboxylase (URO-D)" evidence="12">
    <location>
        <begin position="197"/>
        <end position="213"/>
    </location>
</feature>
<keyword evidence="4 7" id="KW-0210">Decarboxylase</keyword>
<dbReference type="CDD" id="cd00717">
    <property type="entry name" value="URO-D"/>
    <property type="match status" value="1"/>
</dbReference>
<feature type="binding site" evidence="7">
    <location>
        <position position="134"/>
    </location>
    <ligand>
        <name>substrate</name>
    </ligand>
</feature>
<dbReference type="EC" id="4.1.1.37" evidence="3 7"/>
<accession>A0A1I5QLK3</accession>
<comment type="pathway">
    <text evidence="1 7 8">Porphyrin-containing compound metabolism; protoporphyrin-IX biosynthesis; coproporphyrinogen-III from 5-aminolevulinate: step 4/4.</text>
</comment>
<dbReference type="GO" id="GO:0006782">
    <property type="term" value="P:protoporphyrinogen IX biosynthetic process"/>
    <property type="evidence" value="ECO:0007669"/>
    <property type="project" value="UniProtKB-UniRule"/>
</dbReference>
<keyword evidence="7" id="KW-0963">Cytoplasm</keyword>
<evidence type="ECO:0000256" key="3">
    <source>
        <dbReference type="ARBA" id="ARBA00012288"/>
    </source>
</evidence>
<dbReference type="PROSITE" id="PS00907">
    <property type="entry name" value="UROD_2"/>
    <property type="match status" value="1"/>
</dbReference>
<dbReference type="EMBL" id="FOWC01000005">
    <property type="protein sequence ID" value="SFP47139.1"/>
    <property type="molecule type" value="Genomic_DNA"/>
</dbReference>
<feature type="binding site" evidence="7">
    <location>
        <position position="209"/>
    </location>
    <ligand>
        <name>substrate</name>
    </ligand>
</feature>
<dbReference type="GO" id="GO:0005829">
    <property type="term" value="C:cytosol"/>
    <property type="evidence" value="ECO:0007669"/>
    <property type="project" value="TreeGrafter"/>
</dbReference>
<keyword evidence="6 7" id="KW-0627">Porphyrin biosynthesis</keyword>
<dbReference type="Gene3D" id="3.20.20.210">
    <property type="match status" value="1"/>
</dbReference>
<comment type="catalytic activity">
    <reaction evidence="7 8">
        <text>uroporphyrinogen III + 4 H(+) = coproporphyrinogen III + 4 CO2</text>
        <dbReference type="Rhea" id="RHEA:19865"/>
        <dbReference type="ChEBI" id="CHEBI:15378"/>
        <dbReference type="ChEBI" id="CHEBI:16526"/>
        <dbReference type="ChEBI" id="CHEBI:57308"/>
        <dbReference type="ChEBI" id="CHEBI:57309"/>
        <dbReference type="EC" id="4.1.1.37"/>
    </reaction>
</comment>
<evidence type="ECO:0000256" key="8">
    <source>
        <dbReference type="RuleBase" id="RU000554"/>
    </source>
</evidence>
<proteinExistence type="inferred from homology"/>
<evidence type="ECO:0000256" key="10">
    <source>
        <dbReference type="SAM" id="MobiDB-lite"/>
    </source>
</evidence>
<comment type="caution">
    <text evidence="7">Lacks conserved residue(s) required for the propagation of feature annotation.</text>
</comment>
<evidence type="ECO:0000256" key="2">
    <source>
        <dbReference type="ARBA" id="ARBA00009935"/>
    </source>
</evidence>
<feature type="binding site" evidence="7">
    <location>
        <position position="264"/>
    </location>
    <ligand>
        <name>substrate</name>
    </ligand>
</feature>